<feature type="domain" description="Bacterial sugar transferase" evidence="3">
    <location>
        <begin position="33"/>
        <end position="220"/>
    </location>
</feature>
<keyword evidence="5" id="KW-1185">Reference proteome</keyword>
<evidence type="ECO:0000259" key="3">
    <source>
        <dbReference type="Pfam" id="PF02397"/>
    </source>
</evidence>
<gene>
    <name evidence="4" type="ORF">J2S59_001359</name>
</gene>
<dbReference type="InterPro" id="IPR003362">
    <property type="entry name" value="Bact_transf"/>
</dbReference>
<feature type="transmembrane region" description="Helical" evidence="2">
    <location>
        <begin position="38"/>
        <end position="61"/>
    </location>
</feature>
<keyword evidence="2" id="KW-0812">Transmembrane</keyword>
<keyword evidence="2" id="KW-1133">Transmembrane helix</keyword>
<dbReference type="EMBL" id="JAUSQM010000001">
    <property type="protein sequence ID" value="MDP9821550.1"/>
    <property type="molecule type" value="Genomic_DNA"/>
</dbReference>
<dbReference type="Pfam" id="PF02397">
    <property type="entry name" value="Bac_transf"/>
    <property type="match status" value="1"/>
</dbReference>
<protein>
    <submittedName>
        <fullName evidence="4">Lipopolysaccharide/colanic/teichoic acid biosynthesis glycosyltransferase</fullName>
    </submittedName>
</protein>
<organism evidence="4 5">
    <name type="scientific">Nocardioides massiliensis</name>
    <dbReference type="NCBI Taxonomy" id="1325935"/>
    <lineage>
        <taxon>Bacteria</taxon>
        <taxon>Bacillati</taxon>
        <taxon>Actinomycetota</taxon>
        <taxon>Actinomycetes</taxon>
        <taxon>Propionibacteriales</taxon>
        <taxon>Nocardioidaceae</taxon>
        <taxon>Nocardioides</taxon>
    </lineage>
</organism>
<evidence type="ECO:0000256" key="2">
    <source>
        <dbReference type="SAM" id="Phobius"/>
    </source>
</evidence>
<dbReference type="RefSeq" id="WP_181641552.1">
    <property type="nucleotide sequence ID" value="NZ_CCXJ01000088.1"/>
</dbReference>
<proteinExistence type="inferred from homology"/>
<sequence>MTTYAVDPASTSTPRAAPSEAVAAVARGEYRTKRVVDLVAAATLILALLPLLTLLAAVVACTSRGPVFYRQVRVGRGGREFVVWKFRTMRPGAAHELPDLQEQNEAAGPLFKIRADPRVTRVGRVLRRTSMDELPQLFNVLTGSMSLVGPRPALPIEVARYGDAMHRRHVVRPGLTGLWQVSGRSDLPWERAVELDLQYVERCSLRLDLLILLRTVPAVLRGTGAY</sequence>
<name>A0ABT9NNC2_9ACTN</name>
<comment type="similarity">
    <text evidence="1">Belongs to the bacterial sugar transferase family.</text>
</comment>
<dbReference type="PANTHER" id="PTHR30576">
    <property type="entry name" value="COLANIC BIOSYNTHESIS UDP-GLUCOSE LIPID CARRIER TRANSFERASE"/>
    <property type="match status" value="1"/>
</dbReference>
<accession>A0ABT9NNC2</accession>
<dbReference type="Proteomes" id="UP001240447">
    <property type="component" value="Unassembled WGS sequence"/>
</dbReference>
<keyword evidence="2" id="KW-0472">Membrane</keyword>
<comment type="caution">
    <text evidence="4">The sequence shown here is derived from an EMBL/GenBank/DDBJ whole genome shotgun (WGS) entry which is preliminary data.</text>
</comment>
<evidence type="ECO:0000313" key="4">
    <source>
        <dbReference type="EMBL" id="MDP9821550.1"/>
    </source>
</evidence>
<reference evidence="4 5" key="1">
    <citation type="submission" date="2023-07" db="EMBL/GenBank/DDBJ databases">
        <title>Sequencing the genomes of 1000 actinobacteria strains.</title>
        <authorList>
            <person name="Klenk H.-P."/>
        </authorList>
    </citation>
    <scope>NUCLEOTIDE SEQUENCE [LARGE SCALE GENOMIC DNA]</scope>
    <source>
        <strain evidence="4 5">GD13</strain>
    </source>
</reference>
<evidence type="ECO:0000256" key="1">
    <source>
        <dbReference type="ARBA" id="ARBA00006464"/>
    </source>
</evidence>
<dbReference type="PANTHER" id="PTHR30576:SF10">
    <property type="entry name" value="SLL5057 PROTEIN"/>
    <property type="match status" value="1"/>
</dbReference>
<evidence type="ECO:0000313" key="5">
    <source>
        <dbReference type="Proteomes" id="UP001240447"/>
    </source>
</evidence>